<dbReference type="NCBIfam" id="TIGR01730">
    <property type="entry name" value="RND_mfp"/>
    <property type="match status" value="1"/>
</dbReference>
<feature type="region of interest" description="Disordered" evidence="3">
    <location>
        <begin position="1"/>
        <end position="24"/>
    </location>
</feature>
<reference evidence="4 5" key="1">
    <citation type="submission" date="2019-02" db="EMBL/GenBank/DDBJ databases">
        <title>Deep-cultivation of Planctomycetes and their phenomic and genomic characterization uncovers novel biology.</title>
        <authorList>
            <person name="Wiegand S."/>
            <person name="Jogler M."/>
            <person name="Boedeker C."/>
            <person name="Pinto D."/>
            <person name="Vollmers J."/>
            <person name="Rivas-Marin E."/>
            <person name="Kohn T."/>
            <person name="Peeters S.H."/>
            <person name="Heuer A."/>
            <person name="Rast P."/>
            <person name="Oberbeckmann S."/>
            <person name="Bunk B."/>
            <person name="Jeske O."/>
            <person name="Meyerdierks A."/>
            <person name="Storesund J.E."/>
            <person name="Kallscheuer N."/>
            <person name="Luecker S."/>
            <person name="Lage O.M."/>
            <person name="Pohl T."/>
            <person name="Merkel B.J."/>
            <person name="Hornburger P."/>
            <person name="Mueller R.-W."/>
            <person name="Bruemmer F."/>
            <person name="Labrenz M."/>
            <person name="Spormann A.M."/>
            <person name="Op Den Camp H."/>
            <person name="Overmann J."/>
            <person name="Amann R."/>
            <person name="Jetten M.S.M."/>
            <person name="Mascher T."/>
            <person name="Medema M.H."/>
            <person name="Devos D.P."/>
            <person name="Kaster A.-K."/>
            <person name="Ovreas L."/>
            <person name="Rohde M."/>
            <person name="Galperin M.Y."/>
            <person name="Jogler C."/>
        </authorList>
    </citation>
    <scope>NUCLEOTIDE SEQUENCE [LARGE SCALE GENOMIC DNA]</scope>
    <source>
        <strain evidence="4 5">CA54</strain>
    </source>
</reference>
<name>A0A5C6BCF9_9PLAN</name>
<evidence type="ECO:0000313" key="5">
    <source>
        <dbReference type="Proteomes" id="UP000320735"/>
    </source>
</evidence>
<dbReference type="AlphaFoldDB" id="A0A5C6BCF9"/>
<dbReference type="Gene3D" id="2.40.30.170">
    <property type="match status" value="1"/>
</dbReference>
<keyword evidence="5" id="KW-1185">Reference proteome</keyword>
<sequence>MRWKMLPGDESPATLTVESGDLPAERTLQISPPASHNARIVPRSASLNAVVNREQYWTENHVMSRGCIRLTILSTFLLSSGLLAVTAIPAAGQDGDQAAKKTPQTAPGVVIIKRAQVKLIDQVELASAREGILKFVEPREGDIVHADQVVAGLKDEVARAEYDTAKAQAENDIEVRYATKAFEFAKKDLEKSEEANKQTRRAFADIDIQEKKLAADKSELQIEQAKWQFDVNKRKADAAKAVLEEFSVVAPFDGMVTDVKKSKGEAVRAGDIILEITSTRRLKVEGMLHYKDAWQIKQGMPVTVTLDVDEEILPAKKNSFKGRIKFVALEIDSVAKDVLITAEVENADGIMRAGLEATMTIDIRSADKREAAR</sequence>
<dbReference type="PANTHER" id="PTHR30469:SF15">
    <property type="entry name" value="HLYD FAMILY OF SECRETION PROTEINS"/>
    <property type="match status" value="1"/>
</dbReference>
<dbReference type="Gene3D" id="2.40.50.100">
    <property type="match status" value="1"/>
</dbReference>
<keyword evidence="2" id="KW-0175">Coiled coil</keyword>
<organism evidence="4 5">
    <name type="scientific">Symmachiella macrocystis</name>
    <dbReference type="NCBI Taxonomy" id="2527985"/>
    <lineage>
        <taxon>Bacteria</taxon>
        <taxon>Pseudomonadati</taxon>
        <taxon>Planctomycetota</taxon>
        <taxon>Planctomycetia</taxon>
        <taxon>Planctomycetales</taxon>
        <taxon>Planctomycetaceae</taxon>
        <taxon>Symmachiella</taxon>
    </lineage>
</organism>
<evidence type="ECO:0000256" key="2">
    <source>
        <dbReference type="SAM" id="Coils"/>
    </source>
</evidence>
<evidence type="ECO:0000256" key="1">
    <source>
        <dbReference type="ARBA" id="ARBA00009477"/>
    </source>
</evidence>
<dbReference type="InterPro" id="IPR006143">
    <property type="entry name" value="RND_pump_MFP"/>
</dbReference>
<dbReference type="Proteomes" id="UP000320735">
    <property type="component" value="Unassembled WGS sequence"/>
</dbReference>
<comment type="similarity">
    <text evidence="1">Belongs to the membrane fusion protein (MFP) (TC 8.A.1) family.</text>
</comment>
<gene>
    <name evidence="4" type="ORF">CA54_45370</name>
</gene>
<evidence type="ECO:0000313" key="4">
    <source>
        <dbReference type="EMBL" id="TWU09297.1"/>
    </source>
</evidence>
<evidence type="ECO:0000256" key="3">
    <source>
        <dbReference type="SAM" id="MobiDB-lite"/>
    </source>
</evidence>
<comment type="caution">
    <text evidence="4">The sequence shown here is derived from an EMBL/GenBank/DDBJ whole genome shotgun (WGS) entry which is preliminary data.</text>
</comment>
<dbReference type="OrthoDB" id="289718at2"/>
<dbReference type="PANTHER" id="PTHR30469">
    <property type="entry name" value="MULTIDRUG RESISTANCE PROTEIN MDTA"/>
    <property type="match status" value="1"/>
</dbReference>
<accession>A0A5C6BCF9</accession>
<dbReference type="EMBL" id="SJPP01000002">
    <property type="protein sequence ID" value="TWU09297.1"/>
    <property type="molecule type" value="Genomic_DNA"/>
</dbReference>
<protein>
    <submittedName>
        <fullName evidence="4">Multidrug resistance protein MdtN</fullName>
    </submittedName>
</protein>
<dbReference type="GO" id="GO:1990281">
    <property type="term" value="C:efflux pump complex"/>
    <property type="evidence" value="ECO:0007669"/>
    <property type="project" value="TreeGrafter"/>
</dbReference>
<dbReference type="GO" id="GO:0015562">
    <property type="term" value="F:efflux transmembrane transporter activity"/>
    <property type="evidence" value="ECO:0007669"/>
    <property type="project" value="TreeGrafter"/>
</dbReference>
<dbReference type="Gene3D" id="1.10.287.470">
    <property type="entry name" value="Helix hairpin bin"/>
    <property type="match status" value="1"/>
</dbReference>
<feature type="coiled-coil region" evidence="2">
    <location>
        <begin position="150"/>
        <end position="228"/>
    </location>
</feature>
<dbReference type="SUPFAM" id="SSF111369">
    <property type="entry name" value="HlyD-like secretion proteins"/>
    <property type="match status" value="1"/>
</dbReference>
<proteinExistence type="inferred from homology"/>